<dbReference type="GO" id="GO:0005737">
    <property type="term" value="C:cytoplasm"/>
    <property type="evidence" value="ECO:0007669"/>
    <property type="project" value="TreeGrafter"/>
</dbReference>
<feature type="region of interest" description="Disordered" evidence="5">
    <location>
        <begin position="261"/>
        <end position="314"/>
    </location>
</feature>
<evidence type="ECO:0000313" key="9">
    <source>
        <dbReference type="Proteomes" id="UP000019335"/>
    </source>
</evidence>
<dbReference type="PANTHER" id="PTHR10159:SF519">
    <property type="entry name" value="DUAL SPECIFICITY PROTEIN PHOSPHATASE MPK3"/>
    <property type="match status" value="1"/>
</dbReference>
<dbReference type="SMART" id="SM00195">
    <property type="entry name" value="DSPc"/>
    <property type="match status" value="1"/>
</dbReference>
<evidence type="ECO:0000256" key="3">
    <source>
        <dbReference type="ARBA" id="ARBA00022801"/>
    </source>
</evidence>
<dbReference type="PROSITE" id="PS50054">
    <property type="entry name" value="TYR_PHOSPHATASE_DUAL"/>
    <property type="match status" value="1"/>
</dbReference>
<dbReference type="PROSITE" id="PS50056">
    <property type="entry name" value="TYR_PHOSPHATASE_2"/>
    <property type="match status" value="1"/>
</dbReference>
<dbReference type="AlphaFoldDB" id="W7TJB9"/>
<feature type="compositionally biased region" description="Low complexity" evidence="5">
    <location>
        <begin position="268"/>
        <end position="283"/>
    </location>
</feature>
<dbReference type="SUPFAM" id="SSF52799">
    <property type="entry name" value="(Phosphotyrosine protein) phosphatases II"/>
    <property type="match status" value="1"/>
</dbReference>
<protein>
    <recommendedName>
        <fullName evidence="2">protein-tyrosine-phosphatase</fullName>
        <ecNumber evidence="2">3.1.3.48</ecNumber>
    </recommendedName>
</protein>
<dbReference type="EC" id="3.1.3.48" evidence="2"/>
<dbReference type="InterPro" id="IPR000340">
    <property type="entry name" value="Dual-sp_phosphatase_cat-dom"/>
</dbReference>
<evidence type="ECO:0000313" key="8">
    <source>
        <dbReference type="EMBL" id="EWM23603.1"/>
    </source>
</evidence>
<feature type="region of interest" description="Disordered" evidence="5">
    <location>
        <begin position="500"/>
        <end position="567"/>
    </location>
</feature>
<evidence type="ECO:0000256" key="2">
    <source>
        <dbReference type="ARBA" id="ARBA00013064"/>
    </source>
</evidence>
<dbReference type="InterPro" id="IPR016130">
    <property type="entry name" value="Tyr_Pase_AS"/>
</dbReference>
<dbReference type="InterPro" id="IPR020422">
    <property type="entry name" value="TYR_PHOSPHATASE_DUAL_dom"/>
</dbReference>
<dbReference type="GO" id="GO:0043409">
    <property type="term" value="P:negative regulation of MAPK cascade"/>
    <property type="evidence" value="ECO:0007669"/>
    <property type="project" value="TreeGrafter"/>
</dbReference>
<feature type="compositionally biased region" description="Acidic residues" evidence="5">
    <location>
        <begin position="558"/>
        <end position="567"/>
    </location>
</feature>
<feature type="compositionally biased region" description="Polar residues" evidence="5">
    <location>
        <begin position="84"/>
        <end position="99"/>
    </location>
</feature>
<dbReference type="Pfam" id="PF00782">
    <property type="entry name" value="DSPc"/>
    <property type="match status" value="1"/>
</dbReference>
<sequence>MVRPSRPAPLMLEEPFMLFSGLGGVSTPHAPEDDDPSTTQESTILSPCSRSLSRNKELAPVSPAEAPVGASPRHGLDTTPDEIFNQQEGQGGNPSNPTESVEDARNRSSSQSSGSSACRKICTEGLEEDKEKAAETASPPLTSKRSTFGFFKRSNSASSALMDLPVDNTLSAGTPPASSYRCPGLKVKKRGFPALILTPRGNSSHPATSLLPPRPLPPLPPSRSVNGTHSGSISTPNGGGKPLSSPPSLLNLMARLRRRQPATAIEETSCCSSSTSTSSSSSSIIMTPGEISSREDPTAASRSSSRRVLTVDTGPRCSSVSGPMALSTMDFHYDGSKILDYLYVGGEHIPSQDALAETFNITHIVNTTVKDYYPHHPVSRGDYCQLFLLDALSEELSETKMETAFQMIDRARAGGHACLVHCRNGMSRSTSVVIAYLMRHFKMPLLEAFNFVRERRPCTSPNPSFMRQLAAFERAWLGVSGNTLDVDHYADDRFASIRDLAVGPGRGGEEEEVVEEEEEEEEEEGRLAGLEVGEEDSSGGWDVGCPLSGEEGQGWAEGEGEEEVSKR</sequence>
<organism evidence="8 9">
    <name type="scientific">Nannochloropsis gaditana</name>
    <dbReference type="NCBI Taxonomy" id="72520"/>
    <lineage>
        <taxon>Eukaryota</taxon>
        <taxon>Sar</taxon>
        <taxon>Stramenopiles</taxon>
        <taxon>Ochrophyta</taxon>
        <taxon>Eustigmatophyceae</taxon>
        <taxon>Eustigmatales</taxon>
        <taxon>Monodopsidaceae</taxon>
        <taxon>Nannochloropsis</taxon>
    </lineage>
</organism>
<evidence type="ECO:0000259" key="7">
    <source>
        <dbReference type="PROSITE" id="PS50056"/>
    </source>
</evidence>
<dbReference type="Gene3D" id="3.90.190.10">
    <property type="entry name" value="Protein tyrosine phosphatase superfamily"/>
    <property type="match status" value="1"/>
</dbReference>
<dbReference type="PANTHER" id="PTHR10159">
    <property type="entry name" value="DUAL SPECIFICITY PROTEIN PHOSPHATASE"/>
    <property type="match status" value="1"/>
</dbReference>
<feature type="region of interest" description="Disordered" evidence="5">
    <location>
        <begin position="198"/>
        <end position="248"/>
    </location>
</feature>
<keyword evidence="3" id="KW-0378">Hydrolase</keyword>
<dbReference type="CDD" id="cd14498">
    <property type="entry name" value="DSP"/>
    <property type="match status" value="1"/>
</dbReference>
<reference evidence="8 9" key="1">
    <citation type="journal article" date="2014" name="Mol. Plant">
        <title>Chromosome Scale Genome Assembly and Transcriptome Profiling of Nannochloropsis gaditana in Nitrogen Depletion.</title>
        <authorList>
            <person name="Corteggiani Carpinelli E."/>
            <person name="Telatin A."/>
            <person name="Vitulo N."/>
            <person name="Forcato C."/>
            <person name="D'Angelo M."/>
            <person name="Schiavon R."/>
            <person name="Vezzi A."/>
            <person name="Giacometti G.M."/>
            <person name="Morosinotto T."/>
            <person name="Valle G."/>
        </authorList>
    </citation>
    <scope>NUCLEOTIDE SEQUENCE [LARGE SCALE GENOMIC DNA]</scope>
    <source>
        <strain evidence="8 9">B-31</strain>
    </source>
</reference>
<feature type="domain" description="Tyrosine specific protein phosphatases" evidence="7">
    <location>
        <begin position="402"/>
        <end position="457"/>
    </location>
</feature>
<feature type="compositionally biased region" description="Pro residues" evidence="5">
    <location>
        <begin position="212"/>
        <end position="221"/>
    </location>
</feature>
<evidence type="ECO:0000259" key="6">
    <source>
        <dbReference type="PROSITE" id="PS50054"/>
    </source>
</evidence>
<evidence type="ECO:0000256" key="1">
    <source>
        <dbReference type="ARBA" id="ARBA00008601"/>
    </source>
</evidence>
<dbReference type="Proteomes" id="UP000019335">
    <property type="component" value="Chromosome 16"/>
</dbReference>
<dbReference type="GO" id="GO:0004725">
    <property type="term" value="F:protein tyrosine phosphatase activity"/>
    <property type="evidence" value="ECO:0007669"/>
    <property type="project" value="UniProtKB-EC"/>
</dbReference>
<feature type="compositionally biased region" description="Polar residues" evidence="5">
    <location>
        <begin position="225"/>
        <end position="236"/>
    </location>
</feature>
<evidence type="ECO:0000256" key="5">
    <source>
        <dbReference type="SAM" id="MobiDB-lite"/>
    </source>
</evidence>
<feature type="region of interest" description="Disordered" evidence="5">
    <location>
        <begin position="20"/>
        <end position="147"/>
    </location>
</feature>
<accession>W7TJB9</accession>
<dbReference type="EMBL" id="AZIL01001556">
    <property type="protein sequence ID" value="EWM23604.1"/>
    <property type="molecule type" value="Genomic_DNA"/>
</dbReference>
<dbReference type="InterPro" id="IPR000387">
    <property type="entry name" value="Tyr_Pase_dom"/>
</dbReference>
<proteinExistence type="inferred from homology"/>
<feature type="compositionally biased region" description="Acidic residues" evidence="5">
    <location>
        <begin position="509"/>
        <end position="524"/>
    </location>
</feature>
<keyword evidence="4" id="KW-0904">Protein phosphatase</keyword>
<comment type="caution">
    <text evidence="8">The sequence shown here is derived from an EMBL/GenBank/DDBJ whole genome shotgun (WGS) entry which is preliminary data.</text>
</comment>
<dbReference type="InterPro" id="IPR029021">
    <property type="entry name" value="Prot-tyrosine_phosphatase-like"/>
</dbReference>
<dbReference type="EMBL" id="AZIL01001556">
    <property type="protein sequence ID" value="EWM23603.1"/>
    <property type="molecule type" value="Genomic_DNA"/>
</dbReference>
<feature type="domain" description="Tyrosine-protein phosphatase" evidence="6">
    <location>
        <begin position="333"/>
        <end position="478"/>
    </location>
</feature>
<dbReference type="PROSITE" id="PS00383">
    <property type="entry name" value="TYR_PHOSPHATASE_1"/>
    <property type="match status" value="1"/>
</dbReference>
<name>W7TJB9_9STRA</name>
<dbReference type="OrthoDB" id="10252009at2759"/>
<feature type="compositionally biased region" description="Polar residues" evidence="5">
    <location>
        <begin position="37"/>
        <end position="52"/>
    </location>
</feature>
<keyword evidence="9" id="KW-1185">Reference proteome</keyword>
<evidence type="ECO:0000256" key="4">
    <source>
        <dbReference type="ARBA" id="ARBA00022912"/>
    </source>
</evidence>
<gene>
    <name evidence="8" type="ORF">Naga_100139g3</name>
</gene>
<comment type="similarity">
    <text evidence="1">Belongs to the protein-tyrosine phosphatase family. Non-receptor class dual specificity subfamily.</text>
</comment>